<evidence type="ECO:0000313" key="1">
    <source>
        <dbReference type="EMBL" id="MTT75493.1"/>
    </source>
</evidence>
<reference evidence="3 4" key="1">
    <citation type="journal article" date="2019" name="Nat. Med.">
        <title>A library of human gut bacterial isolates paired with longitudinal multiomics data enables mechanistic microbiome research.</title>
        <authorList>
            <person name="Poyet M."/>
            <person name="Groussin M."/>
            <person name="Gibbons S.M."/>
            <person name="Avila-Pacheco J."/>
            <person name="Jiang X."/>
            <person name="Kearney S.M."/>
            <person name="Perrotta A.R."/>
            <person name="Berdy B."/>
            <person name="Zhao S."/>
            <person name="Lieberman T.D."/>
            <person name="Swanson P.K."/>
            <person name="Smith M."/>
            <person name="Roesemann S."/>
            <person name="Alexander J.E."/>
            <person name="Rich S.A."/>
            <person name="Livny J."/>
            <person name="Vlamakis H."/>
            <person name="Clish C."/>
            <person name="Bullock K."/>
            <person name="Deik A."/>
            <person name="Scott J."/>
            <person name="Pierce K.A."/>
            <person name="Xavier R.J."/>
            <person name="Alm E.J."/>
        </authorList>
    </citation>
    <scope>NUCLEOTIDE SEQUENCE [LARGE SCALE GENOMIC DNA]</scope>
    <source>
        <strain evidence="1 4">BIOML-A13</strain>
        <strain evidence="2 3">BIOML-A3</strain>
    </source>
</reference>
<comment type="caution">
    <text evidence="1">The sequence shown here is derived from an EMBL/GenBank/DDBJ whole genome shotgun (WGS) entry which is preliminary data.</text>
</comment>
<dbReference type="Proteomes" id="UP000484547">
    <property type="component" value="Unassembled WGS sequence"/>
</dbReference>
<protein>
    <submittedName>
        <fullName evidence="1">DUF1934 family protein</fullName>
    </submittedName>
</protein>
<evidence type="ECO:0000313" key="2">
    <source>
        <dbReference type="EMBL" id="MTU03555.1"/>
    </source>
</evidence>
<evidence type="ECO:0000313" key="4">
    <source>
        <dbReference type="Proteomes" id="UP000484547"/>
    </source>
</evidence>
<dbReference type="EMBL" id="WNBM01000002">
    <property type="protein sequence ID" value="MTT75493.1"/>
    <property type="molecule type" value="Genomic_DNA"/>
</dbReference>
<dbReference type="InterPro" id="IPR015231">
    <property type="entry name" value="DUF1934"/>
</dbReference>
<dbReference type="OrthoDB" id="1680906at2"/>
<dbReference type="SUPFAM" id="SSF50814">
    <property type="entry name" value="Lipocalins"/>
    <property type="match status" value="1"/>
</dbReference>
<dbReference type="RefSeq" id="WP_113077393.1">
    <property type="nucleotide sequence ID" value="NZ_CATWQF010000002.1"/>
</dbReference>
<organism evidence="1 4">
    <name type="scientific">Phascolarctobacterium faecium</name>
    <dbReference type="NCBI Taxonomy" id="33025"/>
    <lineage>
        <taxon>Bacteria</taxon>
        <taxon>Bacillati</taxon>
        <taxon>Bacillota</taxon>
        <taxon>Negativicutes</taxon>
        <taxon>Acidaminococcales</taxon>
        <taxon>Acidaminococcaceae</taxon>
        <taxon>Phascolarctobacterium</taxon>
    </lineage>
</organism>
<sequence length="151" mass="17565">MQPVKIHIYSQSHSSAGTENIETTAYGRLAEKNNKYYVFYDESEAAGLAGTKTTIKWDYERVIILRSGTVDCRQEFAGGLVSESMYRTPYLALPMRLTTEYLYVYCRDKVWHIDLEYVLELEGQTRSRFKLKMEIEEDVKREYEGSTGCCH</sequence>
<dbReference type="AlphaFoldDB" id="A0A7X2XF15"/>
<name>A0A7X2XF15_9FIRM</name>
<dbReference type="Pfam" id="PF09148">
    <property type="entry name" value="DUF1934"/>
    <property type="match status" value="1"/>
</dbReference>
<evidence type="ECO:0000313" key="3">
    <source>
        <dbReference type="Proteomes" id="UP000443070"/>
    </source>
</evidence>
<dbReference type="InterPro" id="IPR012674">
    <property type="entry name" value="Calycin"/>
</dbReference>
<accession>A0A7X2XF15</accession>
<proteinExistence type="predicted"/>
<keyword evidence="3" id="KW-1185">Reference proteome</keyword>
<dbReference type="Gene3D" id="2.40.128.20">
    <property type="match status" value="1"/>
</dbReference>
<dbReference type="Proteomes" id="UP000443070">
    <property type="component" value="Unassembled WGS sequence"/>
</dbReference>
<dbReference type="EMBL" id="WNBW01000002">
    <property type="protein sequence ID" value="MTU03555.1"/>
    <property type="molecule type" value="Genomic_DNA"/>
</dbReference>
<gene>
    <name evidence="1" type="ORF">GMD11_04290</name>
    <name evidence="2" type="ORF">GMD18_03935</name>
</gene>